<evidence type="ECO:0000313" key="6">
    <source>
        <dbReference type="Proteomes" id="UP000001744"/>
    </source>
</evidence>
<protein>
    <submittedName>
        <fullName evidence="4">Mannosyltransferase complex subunit</fullName>
    </submittedName>
</protein>
<dbReference type="GeneID" id="7051569"/>
<dbReference type="InterPro" id="IPR051706">
    <property type="entry name" value="Glycosyltransferase_domain"/>
</dbReference>
<evidence type="ECO:0000256" key="2">
    <source>
        <dbReference type="ARBA" id="ARBA00022679"/>
    </source>
</evidence>
<keyword evidence="4" id="KW-0328">Glycosyltransferase</keyword>
<dbReference type="GO" id="GO:0033106">
    <property type="term" value="C:cis-Golgi network membrane"/>
    <property type="evidence" value="ECO:0007669"/>
    <property type="project" value="EnsemblFungi"/>
</dbReference>
<name>B6K5H9_SCHJY</name>
<keyword evidence="3" id="KW-1133">Transmembrane helix</keyword>
<dbReference type="GO" id="GO:0032588">
    <property type="term" value="C:trans-Golgi network membrane"/>
    <property type="evidence" value="ECO:0007669"/>
    <property type="project" value="EnsemblFungi"/>
</dbReference>
<dbReference type="InterPro" id="IPR029044">
    <property type="entry name" value="Nucleotide-diphossugar_trans"/>
</dbReference>
<dbReference type="GO" id="GO:0051999">
    <property type="term" value="P:mannosyl-inositol phosphorylceramide biosynthetic process"/>
    <property type="evidence" value="ECO:0000318"/>
    <property type="project" value="GO_Central"/>
</dbReference>
<dbReference type="EMBL" id="KE651167">
    <property type="protein sequence ID" value="EEB08783.1"/>
    <property type="molecule type" value="Genomic_DNA"/>
</dbReference>
<dbReference type="PANTHER" id="PTHR32385:SF15">
    <property type="entry name" value="INOSITOL PHOSPHOCERAMIDE MANNOSYLTRANSFERASE 1"/>
    <property type="match status" value="1"/>
</dbReference>
<dbReference type="OMA" id="MDIGCRR"/>
<evidence type="ECO:0000313" key="4">
    <source>
        <dbReference type="EMBL" id="EEB08783.1"/>
    </source>
</evidence>
<keyword evidence="3" id="KW-0812">Transmembrane</keyword>
<accession>B6K5H9</accession>
<dbReference type="RefSeq" id="XP_002175076.1">
    <property type="nucleotide sequence ID" value="XM_002175040.1"/>
</dbReference>
<dbReference type="InterPro" id="IPR007577">
    <property type="entry name" value="GlycoTrfase_DXD_sugar-bd_CS"/>
</dbReference>
<keyword evidence="2" id="KW-0808">Transferase</keyword>
<evidence type="ECO:0000256" key="3">
    <source>
        <dbReference type="SAM" id="Phobius"/>
    </source>
</evidence>
<dbReference type="GO" id="GO:0000030">
    <property type="term" value="F:mannosyltransferase activity"/>
    <property type="evidence" value="ECO:0000318"/>
    <property type="project" value="GO_Central"/>
</dbReference>
<dbReference type="HOGENOM" id="CLU_036369_4_0_1"/>
<keyword evidence="3" id="KW-0472">Membrane</keyword>
<dbReference type="VEuPathDB" id="FungiDB:SJAG_03953"/>
<dbReference type="JaponicusDB" id="SJAG_03953">
    <property type="gene designation" value="imt1"/>
</dbReference>
<dbReference type="STRING" id="402676.B6K5H9"/>
<dbReference type="Gene3D" id="3.90.550.20">
    <property type="match status" value="1"/>
</dbReference>
<proteinExistence type="inferred from homology"/>
<dbReference type="FunFam" id="3.90.550.20:FF:000005">
    <property type="entry name" value="Unplaced genomic scaffold supercont1.17, whole genome shotgun sequence"/>
    <property type="match status" value="1"/>
</dbReference>
<dbReference type="Proteomes" id="UP000001744">
    <property type="component" value="Unassembled WGS sequence"/>
</dbReference>
<reference evidence="4 6" key="1">
    <citation type="journal article" date="2011" name="Science">
        <title>Comparative functional genomics of the fission yeasts.</title>
        <authorList>
            <person name="Rhind N."/>
            <person name="Chen Z."/>
            <person name="Yassour M."/>
            <person name="Thompson D.A."/>
            <person name="Haas B.J."/>
            <person name="Habib N."/>
            <person name="Wapinski I."/>
            <person name="Roy S."/>
            <person name="Lin M.F."/>
            <person name="Heiman D.I."/>
            <person name="Young S.K."/>
            <person name="Furuya K."/>
            <person name="Guo Y."/>
            <person name="Pidoux A."/>
            <person name="Chen H.M."/>
            <person name="Robbertse B."/>
            <person name="Goldberg J.M."/>
            <person name="Aoki K."/>
            <person name="Bayne E.H."/>
            <person name="Berlin A.M."/>
            <person name="Desjardins C.A."/>
            <person name="Dobbs E."/>
            <person name="Dukaj L."/>
            <person name="Fan L."/>
            <person name="FitzGerald M.G."/>
            <person name="French C."/>
            <person name="Gujja S."/>
            <person name="Hansen K."/>
            <person name="Keifenheim D."/>
            <person name="Levin J.Z."/>
            <person name="Mosher R.A."/>
            <person name="Mueller C.A."/>
            <person name="Pfiffner J."/>
            <person name="Priest M."/>
            <person name="Russ C."/>
            <person name="Smialowska A."/>
            <person name="Swoboda P."/>
            <person name="Sykes S.M."/>
            <person name="Vaughn M."/>
            <person name="Vengrova S."/>
            <person name="Yoder R."/>
            <person name="Zeng Q."/>
            <person name="Allshire R."/>
            <person name="Baulcombe D."/>
            <person name="Birren B.W."/>
            <person name="Brown W."/>
            <person name="Ekwall K."/>
            <person name="Kellis M."/>
            <person name="Leatherwood J."/>
            <person name="Levin H."/>
            <person name="Margalit H."/>
            <person name="Martienssen R."/>
            <person name="Nieduszynski C.A."/>
            <person name="Spatafora J.W."/>
            <person name="Friedman N."/>
            <person name="Dalgaard J.Z."/>
            <person name="Baumann P."/>
            <person name="Niki H."/>
            <person name="Regev A."/>
            <person name="Nusbaum C."/>
        </authorList>
    </citation>
    <scope>NUCLEOTIDE SEQUENCE [LARGE SCALE GENOMIC DNA]</scope>
    <source>
        <strain evidence="6">yFS275 / FY16936</strain>
    </source>
</reference>
<evidence type="ECO:0000313" key="5">
    <source>
        <dbReference type="JaponicusDB" id="SJAG_03953"/>
    </source>
</evidence>
<dbReference type="SUPFAM" id="SSF53448">
    <property type="entry name" value="Nucleotide-diphospho-sugar transferases"/>
    <property type="match status" value="1"/>
</dbReference>
<dbReference type="AlphaFoldDB" id="B6K5H9"/>
<dbReference type="OrthoDB" id="3647at2759"/>
<dbReference type="Pfam" id="PF04488">
    <property type="entry name" value="Gly_transf_sug"/>
    <property type="match status" value="1"/>
</dbReference>
<sequence>MKSLFISKEEVFGVTDSASDGMEHIPRIIHQLWKDDEIPENWQVTASSCRSVHLEENGWQVILWTDEKVERFLEDNYAWFLPTYRSYTYTIQRVDAVRYFLIYHYGGIYMDLDIGCKRDMSALLGTGSLILPSSEPFGYSNDWFAASRHHPFLLQVMKALPRYNHRYLTKYPTVMLSTGPLFLSIQFCYYFAKNSFKTQSRILPIELYGNTPTSFFSHVYGSSWHGKDAKLIMWLNDNLRLFLFSLVSIFFAVILLIFFVGFSRRRRVKKVHRVE</sequence>
<dbReference type="PANTHER" id="PTHR32385">
    <property type="entry name" value="MANNOSYL PHOSPHORYLINOSITOL CERAMIDE SYNTHASE"/>
    <property type="match status" value="1"/>
</dbReference>
<gene>
    <name evidence="5" type="primary">imt1</name>
    <name evidence="4" type="ORF">SJAG_03953</name>
</gene>
<dbReference type="eggNOG" id="ENOG502QS3D">
    <property type="taxonomic scope" value="Eukaryota"/>
</dbReference>
<feature type="transmembrane region" description="Helical" evidence="3">
    <location>
        <begin position="241"/>
        <end position="263"/>
    </location>
</feature>
<comment type="similarity">
    <text evidence="1">Belongs to the glycosyltransferase 32 family.</text>
</comment>
<organism evidence="4 6">
    <name type="scientific">Schizosaccharomyces japonicus (strain yFS275 / FY16936)</name>
    <name type="common">Fission yeast</name>
    <dbReference type="NCBI Taxonomy" id="402676"/>
    <lineage>
        <taxon>Eukaryota</taxon>
        <taxon>Fungi</taxon>
        <taxon>Dikarya</taxon>
        <taxon>Ascomycota</taxon>
        <taxon>Taphrinomycotina</taxon>
        <taxon>Schizosaccharomycetes</taxon>
        <taxon>Schizosaccharomycetales</taxon>
        <taxon>Schizosaccharomycetaceae</taxon>
        <taxon>Schizosaccharomyces</taxon>
    </lineage>
</organism>
<keyword evidence="6" id="KW-1185">Reference proteome</keyword>
<evidence type="ECO:0000256" key="1">
    <source>
        <dbReference type="ARBA" id="ARBA00009003"/>
    </source>
</evidence>